<dbReference type="RefSeq" id="WP_126583002.1">
    <property type="nucleotide sequence ID" value="NZ_BIFR01000002.1"/>
</dbReference>
<gene>
    <name evidence="1" type="ORF">KTT_54180</name>
</gene>
<evidence type="ECO:0000313" key="1">
    <source>
        <dbReference type="EMBL" id="GCE15559.1"/>
    </source>
</evidence>
<reference evidence="2" key="1">
    <citation type="submission" date="2018-12" db="EMBL/GenBank/DDBJ databases">
        <title>Tengunoibacter tsumagoiensis gen. nov., sp. nov., Dictyobacter kobayashii sp. nov., D. alpinus sp. nov., and D. joshuensis sp. nov. and description of Dictyobacteraceae fam. nov. within the order Ktedonobacterales isolated from Tengu-no-mugimeshi.</title>
        <authorList>
            <person name="Wang C.M."/>
            <person name="Zheng Y."/>
            <person name="Sakai Y."/>
            <person name="Toyoda A."/>
            <person name="Minakuchi Y."/>
            <person name="Abe K."/>
            <person name="Yokota A."/>
            <person name="Yabe S."/>
        </authorList>
    </citation>
    <scope>NUCLEOTIDE SEQUENCE [LARGE SCALE GENOMIC DNA]</scope>
    <source>
        <strain evidence="2">Uno3</strain>
    </source>
</reference>
<name>A0A402A8W1_9CHLR</name>
<protein>
    <submittedName>
        <fullName evidence="1">Uncharacterized protein</fullName>
    </submittedName>
</protein>
<sequence>MRCRIAIEGHLDPSWQEWFESLEIFPEASGRTVLRGRLVDQAALYRVLLKIHSLGLVLLSLNTDEFLSEGQL</sequence>
<evidence type="ECO:0000313" key="2">
    <source>
        <dbReference type="Proteomes" id="UP000287352"/>
    </source>
</evidence>
<keyword evidence="2" id="KW-1185">Reference proteome</keyword>
<comment type="caution">
    <text evidence="1">The sequence shown here is derived from an EMBL/GenBank/DDBJ whole genome shotgun (WGS) entry which is preliminary data.</text>
</comment>
<dbReference type="Proteomes" id="UP000287352">
    <property type="component" value="Unassembled WGS sequence"/>
</dbReference>
<organism evidence="1 2">
    <name type="scientific">Tengunoibacter tsumagoiensis</name>
    <dbReference type="NCBI Taxonomy" id="2014871"/>
    <lineage>
        <taxon>Bacteria</taxon>
        <taxon>Bacillati</taxon>
        <taxon>Chloroflexota</taxon>
        <taxon>Ktedonobacteria</taxon>
        <taxon>Ktedonobacterales</taxon>
        <taxon>Dictyobacteraceae</taxon>
        <taxon>Tengunoibacter</taxon>
    </lineage>
</organism>
<proteinExistence type="predicted"/>
<dbReference type="AlphaFoldDB" id="A0A402A8W1"/>
<dbReference type="EMBL" id="BIFR01000002">
    <property type="protein sequence ID" value="GCE15559.1"/>
    <property type="molecule type" value="Genomic_DNA"/>
</dbReference>
<accession>A0A402A8W1</accession>
<dbReference type="OrthoDB" id="4828421at2"/>